<comment type="pathway">
    <text evidence="2">Protein modification; protein ubiquitination.</text>
</comment>
<protein>
    <recommendedName>
        <fullName evidence="3">HECT-type E3 ubiquitin transferase</fullName>
        <ecNumber evidence="3">2.3.2.26</ecNumber>
    </recommendedName>
</protein>
<dbReference type="Pfam" id="PF00632">
    <property type="entry name" value="HECT"/>
    <property type="match status" value="1"/>
</dbReference>
<reference evidence="8 9" key="1">
    <citation type="submission" date="2019-01" db="EMBL/GenBank/DDBJ databases">
        <title>Genomes sequencing and comparative genomics of infectious freshwater microsporidia, Cucumispora dikerogammari and Thelohania contejeani.</title>
        <authorList>
            <person name="Cormier A."/>
            <person name="Giraud I."/>
            <person name="Wattier R."/>
            <person name="Teixeira M."/>
            <person name="Grandjean F."/>
            <person name="Rigaud T."/>
            <person name="Cordaux R."/>
        </authorList>
    </citation>
    <scope>NUCLEOTIDE SEQUENCE [LARGE SCALE GENOMIC DNA]</scope>
    <source>
        <strain evidence="8">T1</strain>
        <tissue evidence="8">Spores</tissue>
    </source>
</reference>
<dbReference type="SUPFAM" id="SSF56204">
    <property type="entry name" value="Hect, E3 ligase catalytic domain"/>
    <property type="match status" value="1"/>
</dbReference>
<dbReference type="Gene3D" id="3.90.1750.10">
    <property type="entry name" value="Hect, E3 ligase catalytic domains"/>
    <property type="match status" value="1"/>
</dbReference>
<feature type="active site" description="Glycyl thioester intermediate" evidence="6">
    <location>
        <position position="555"/>
    </location>
</feature>
<feature type="non-terminal residue" evidence="8">
    <location>
        <position position="1"/>
    </location>
</feature>
<dbReference type="Gene3D" id="3.30.2410.10">
    <property type="entry name" value="Hect, E3 ligase catalytic domain"/>
    <property type="match status" value="1"/>
</dbReference>
<sequence length="589" mass="69832">INNFINERNEIDLELLNNIIYFLTKILNMLKDIGVKSYSLRSILSHYIFTNKGIFFKQDFNNNNNIIKLIIPIIDNHERGNNLNEINLIFIEFYKFYLLLFSINIIENYNSINTDKVSKHHLKIIALKLYLRTKLQQENLFIPKEINIFDDEDLEKIRHNKGLFDVLRKNDYLSLDECIDNYKSNESEHFLSLSEYYSNYFFNMRKFVLDNLKTYMENYDRLVEINLDNNENIFMESVRKFNTVNIKINSYINIMDGTPANGPGVLSNWVTKISEHIKNSLNVLFRSSRDNEDIYIPYFFDGVAFAQKSIEYEFIGKVIGICFSNINCILDIEFADYVYYILLAKEVNLDEFIMHEFFYYFDDFNNLSLDIETVKDQFLLPLWCYNDETKNYEIDDSEVILDKDELTSIAENGVISINIKEKIINLISRHLVEPIEKMRNGLLQIVDLDILSLFTDPKEFKKIISGDKNIDVKEWRKLTHVSHDHQETDCDDIVDLLKKTEELFWELIDESDNSTRKKLMRYWAAVSNLPLDKSIKSFYKLKICYKGKQIEAHTCFRQLDIPATNNKEMLRTFIKIITETNENLTFNMN</sequence>
<dbReference type="InterPro" id="IPR035983">
    <property type="entry name" value="Hect_E3_ubiquitin_ligase"/>
</dbReference>
<accession>A0ABQ7HVE4</accession>
<evidence type="ECO:0000256" key="4">
    <source>
        <dbReference type="ARBA" id="ARBA00022679"/>
    </source>
</evidence>
<comment type="catalytic activity">
    <reaction evidence="1">
        <text>S-ubiquitinyl-[E2 ubiquitin-conjugating enzyme]-L-cysteine + [acceptor protein]-L-lysine = [E2 ubiquitin-conjugating enzyme]-L-cysteine + N(6)-ubiquitinyl-[acceptor protein]-L-lysine.</text>
        <dbReference type="EC" id="2.3.2.26"/>
    </reaction>
</comment>
<name>A0ABQ7HVE4_9MICR</name>
<evidence type="ECO:0000256" key="6">
    <source>
        <dbReference type="PROSITE-ProRule" id="PRU00104"/>
    </source>
</evidence>
<evidence type="ECO:0000313" key="9">
    <source>
        <dbReference type="Proteomes" id="UP001516464"/>
    </source>
</evidence>
<dbReference type="InterPro" id="IPR000569">
    <property type="entry name" value="HECT_dom"/>
</dbReference>
<evidence type="ECO:0000313" key="8">
    <source>
        <dbReference type="EMBL" id="KAF7677256.1"/>
    </source>
</evidence>
<dbReference type="Gene3D" id="3.30.2160.10">
    <property type="entry name" value="Hect, E3 ligase catalytic domain"/>
    <property type="match status" value="1"/>
</dbReference>
<evidence type="ECO:0000259" key="7">
    <source>
        <dbReference type="PROSITE" id="PS50237"/>
    </source>
</evidence>
<dbReference type="Proteomes" id="UP001516464">
    <property type="component" value="Unassembled WGS sequence"/>
</dbReference>
<evidence type="ECO:0000256" key="5">
    <source>
        <dbReference type="ARBA" id="ARBA00022786"/>
    </source>
</evidence>
<comment type="caution">
    <text evidence="8">The sequence shown here is derived from an EMBL/GenBank/DDBJ whole genome shotgun (WGS) entry which is preliminary data.</text>
</comment>
<dbReference type="EMBL" id="SBIQ01000447">
    <property type="protein sequence ID" value="KAF7677256.1"/>
    <property type="molecule type" value="Genomic_DNA"/>
</dbReference>
<dbReference type="PANTHER" id="PTHR11254">
    <property type="entry name" value="HECT DOMAIN UBIQUITIN-PROTEIN LIGASE"/>
    <property type="match status" value="1"/>
</dbReference>
<evidence type="ECO:0000256" key="1">
    <source>
        <dbReference type="ARBA" id="ARBA00000885"/>
    </source>
</evidence>
<dbReference type="PANTHER" id="PTHR11254:SF440">
    <property type="entry name" value="E3 UBIQUITIN-PROTEIN LIGASE NEDD-4"/>
    <property type="match status" value="1"/>
</dbReference>
<organism evidence="8 9">
    <name type="scientific">Astathelohania contejeani</name>
    <dbReference type="NCBI Taxonomy" id="164912"/>
    <lineage>
        <taxon>Eukaryota</taxon>
        <taxon>Fungi</taxon>
        <taxon>Fungi incertae sedis</taxon>
        <taxon>Microsporidia</taxon>
        <taxon>Astathelohaniidae</taxon>
        <taxon>Astathelohania</taxon>
    </lineage>
</organism>
<keyword evidence="4" id="KW-0808">Transferase</keyword>
<gene>
    <name evidence="8" type="primary">TOM1_4</name>
    <name evidence="8" type="ORF">TCON_2657</name>
</gene>
<proteinExistence type="predicted"/>
<dbReference type="InterPro" id="IPR050409">
    <property type="entry name" value="E3_ubiq-protein_ligase"/>
</dbReference>
<keyword evidence="5 6" id="KW-0833">Ubl conjugation pathway</keyword>
<dbReference type="EC" id="2.3.2.26" evidence="3"/>
<evidence type="ECO:0000256" key="3">
    <source>
        <dbReference type="ARBA" id="ARBA00012485"/>
    </source>
</evidence>
<feature type="domain" description="HECT" evidence="7">
    <location>
        <begin position="242"/>
        <end position="589"/>
    </location>
</feature>
<evidence type="ECO:0000256" key="2">
    <source>
        <dbReference type="ARBA" id="ARBA00004906"/>
    </source>
</evidence>
<dbReference type="SMART" id="SM00119">
    <property type="entry name" value="HECTc"/>
    <property type="match status" value="1"/>
</dbReference>
<keyword evidence="9" id="KW-1185">Reference proteome</keyword>
<dbReference type="PROSITE" id="PS50237">
    <property type="entry name" value="HECT"/>
    <property type="match status" value="1"/>
</dbReference>